<proteinExistence type="predicted"/>
<dbReference type="InterPro" id="IPR027417">
    <property type="entry name" value="P-loop_NTPase"/>
</dbReference>
<dbReference type="PANTHER" id="PTHR10285">
    <property type="entry name" value="URIDINE KINASE"/>
    <property type="match status" value="1"/>
</dbReference>
<sequence>MDHEAIARLTSNVATKLETLPKTHRFIIAIVGIPGSGKTTLAQAITASLNGLPQAASVSGGPFAIAVPMDGFHYTRAYLSAMPNAAEAHARRGAAFTFDAEAWCALVAALGAPLEPGAGCIEAPGFDHSVKDPVQAAIMVAPESRIVVCEGNYLALNVEPWKSAAKRYDEVWLVEVDKEVARERLIKRHLVAGIAATKEEAEKRAENNDLVNGDEILANLIEGISERIRSS</sequence>
<dbReference type="AlphaFoldDB" id="A0A2C5WUZ2"/>
<name>A0A2C5WUZ2_9PEZI</name>
<accession>A0A2C5WUZ2</accession>
<protein>
    <submittedName>
        <fullName evidence="1">Putative uridine kinase</fullName>
    </submittedName>
</protein>
<reference evidence="1 2" key="1">
    <citation type="journal article" date="2013" name="Fungal Biol.">
        <title>Analysis of microsatellite markers in the genome of the plant pathogen Ceratocystis fimbriata.</title>
        <authorList>
            <person name="Simpson M.C."/>
            <person name="Wilken P.M."/>
            <person name="Coetzee M.P."/>
            <person name="Wingfield M.J."/>
            <person name="Wingfield B.D."/>
        </authorList>
    </citation>
    <scope>NUCLEOTIDE SEQUENCE [LARGE SCALE GENOMIC DNA]</scope>
    <source>
        <strain evidence="1 2">CBS 114723</strain>
    </source>
</reference>
<organism evidence="1 2">
    <name type="scientific">Ceratocystis fimbriata CBS 114723</name>
    <dbReference type="NCBI Taxonomy" id="1035309"/>
    <lineage>
        <taxon>Eukaryota</taxon>
        <taxon>Fungi</taxon>
        <taxon>Dikarya</taxon>
        <taxon>Ascomycota</taxon>
        <taxon>Pezizomycotina</taxon>
        <taxon>Sordariomycetes</taxon>
        <taxon>Hypocreomycetidae</taxon>
        <taxon>Microascales</taxon>
        <taxon>Ceratocystidaceae</taxon>
        <taxon>Ceratocystis</taxon>
    </lineage>
</organism>
<dbReference type="SUPFAM" id="SSF52540">
    <property type="entry name" value="P-loop containing nucleoside triphosphate hydrolases"/>
    <property type="match status" value="1"/>
</dbReference>
<keyword evidence="1" id="KW-0808">Transferase</keyword>
<dbReference type="Proteomes" id="UP000222788">
    <property type="component" value="Unassembled WGS sequence"/>
</dbReference>
<dbReference type="Gene3D" id="3.40.50.300">
    <property type="entry name" value="P-loop containing nucleotide triphosphate hydrolases"/>
    <property type="match status" value="2"/>
</dbReference>
<reference evidence="1 2" key="2">
    <citation type="journal article" date="2013" name="IMA Fungus">
        <title>IMA Genome-F 1: Ceratocystis fimbriata: Draft nuclear genome sequence for the plant pathogen, Ceratocystis fimbriata.</title>
        <authorList>
            <person name="Wilken P.M."/>
            <person name="Steenkamp E.T."/>
            <person name="Wingfield M.J."/>
            <person name="de Beer Z.W."/>
            <person name="Wingfield B.D."/>
        </authorList>
    </citation>
    <scope>NUCLEOTIDE SEQUENCE [LARGE SCALE GENOMIC DNA]</scope>
    <source>
        <strain evidence="1 2">CBS 114723</strain>
    </source>
</reference>
<gene>
    <name evidence="1" type="primary">SPAC227.14</name>
    <name evidence="1" type="ORF">CFIMG_005902RA</name>
</gene>
<dbReference type="GO" id="GO:0016301">
    <property type="term" value="F:kinase activity"/>
    <property type="evidence" value="ECO:0007669"/>
    <property type="project" value="UniProtKB-KW"/>
</dbReference>
<dbReference type="EMBL" id="APWK03000154">
    <property type="protein sequence ID" value="PHH50015.1"/>
    <property type="molecule type" value="Genomic_DNA"/>
</dbReference>
<evidence type="ECO:0000313" key="2">
    <source>
        <dbReference type="Proteomes" id="UP000222788"/>
    </source>
</evidence>
<keyword evidence="1" id="KW-0418">Kinase</keyword>
<comment type="caution">
    <text evidence="1">The sequence shown here is derived from an EMBL/GenBank/DDBJ whole genome shotgun (WGS) entry which is preliminary data.</text>
</comment>
<keyword evidence="2" id="KW-1185">Reference proteome</keyword>
<evidence type="ECO:0000313" key="1">
    <source>
        <dbReference type="EMBL" id="PHH50015.1"/>
    </source>
</evidence>
<dbReference type="OrthoDB" id="6362633at2759"/>
<dbReference type="STRING" id="1035309.A0A2C5WUZ2"/>